<dbReference type="OrthoDB" id="5419659at2"/>
<dbReference type="InterPro" id="IPR013321">
    <property type="entry name" value="Arc_rbn_hlx_hlx"/>
</dbReference>
<dbReference type="EMBL" id="VMSO01000014">
    <property type="protein sequence ID" value="KAA8500982.1"/>
    <property type="molecule type" value="Genomic_DNA"/>
</dbReference>
<organism evidence="2 3">
    <name type="scientific">Mediterraneibacter catenae</name>
    <dbReference type="NCBI Taxonomy" id="2594882"/>
    <lineage>
        <taxon>Bacteria</taxon>
        <taxon>Bacillati</taxon>
        <taxon>Bacillota</taxon>
        <taxon>Clostridia</taxon>
        <taxon>Lachnospirales</taxon>
        <taxon>Lachnospiraceae</taxon>
        <taxon>Mediterraneibacter</taxon>
    </lineage>
</organism>
<dbReference type="Gene3D" id="1.10.1220.10">
    <property type="entry name" value="Met repressor-like"/>
    <property type="match status" value="1"/>
</dbReference>
<dbReference type="InterPro" id="IPR035069">
    <property type="entry name" value="TTHA1013/TTHA0281-like"/>
</dbReference>
<dbReference type="PANTHER" id="PTHR34504">
    <property type="entry name" value="ANTITOXIN HICB"/>
    <property type="match status" value="1"/>
</dbReference>
<dbReference type="GO" id="GO:0006355">
    <property type="term" value="P:regulation of DNA-templated transcription"/>
    <property type="evidence" value="ECO:0007669"/>
    <property type="project" value="InterPro"/>
</dbReference>
<dbReference type="Gene3D" id="3.30.160.250">
    <property type="match status" value="1"/>
</dbReference>
<dbReference type="Proteomes" id="UP000322025">
    <property type="component" value="Unassembled WGS sequence"/>
</dbReference>
<dbReference type="InterPro" id="IPR031807">
    <property type="entry name" value="HicB-like"/>
</dbReference>
<evidence type="ECO:0000313" key="2">
    <source>
        <dbReference type="EMBL" id="KAA8500982.1"/>
    </source>
</evidence>
<protein>
    <submittedName>
        <fullName evidence="2">Toxin-antitoxin system HicB family antitoxin</fullName>
    </submittedName>
</protein>
<reference evidence="2 3" key="1">
    <citation type="submission" date="2019-07" db="EMBL/GenBank/DDBJ databases">
        <authorList>
            <person name="Wongkuna S."/>
            <person name="Scaria J."/>
        </authorList>
    </citation>
    <scope>NUCLEOTIDE SEQUENCE [LARGE SCALE GENOMIC DNA]</scope>
    <source>
        <strain evidence="2 3">SW178</strain>
    </source>
</reference>
<proteinExistence type="predicted"/>
<dbReference type="SUPFAM" id="SSF143100">
    <property type="entry name" value="TTHA1013/TTHA0281-like"/>
    <property type="match status" value="1"/>
</dbReference>
<evidence type="ECO:0000259" key="1">
    <source>
        <dbReference type="Pfam" id="PF15919"/>
    </source>
</evidence>
<name>A0A5M9I147_9FIRM</name>
<evidence type="ECO:0000313" key="3">
    <source>
        <dbReference type="Proteomes" id="UP000322025"/>
    </source>
</evidence>
<dbReference type="SUPFAM" id="SSF47598">
    <property type="entry name" value="Ribbon-helix-helix"/>
    <property type="match status" value="1"/>
</dbReference>
<dbReference type="InterPro" id="IPR051404">
    <property type="entry name" value="TA_system_antitoxin"/>
</dbReference>
<dbReference type="PANTHER" id="PTHR34504:SF2">
    <property type="entry name" value="UPF0150 PROTEIN SSL0259"/>
    <property type="match status" value="1"/>
</dbReference>
<keyword evidence="3" id="KW-1185">Reference proteome</keyword>
<feature type="domain" description="HicB-like antitoxin of toxin-antitoxin system" evidence="1">
    <location>
        <begin position="16"/>
        <end position="78"/>
    </location>
</feature>
<dbReference type="RefSeq" id="WP_150311199.1">
    <property type="nucleotide sequence ID" value="NZ_VMSO01000014.1"/>
</dbReference>
<accession>A0A5M9I147</accession>
<sequence>MKTLSDYMKMAYRMEIVEDKEEGGYVVSYPDLPGCITCGETIEDAVVNAVDAKKAWIEAALEEGIEIHEPDNLEHYSGQFKLRIPRSLHRSLAEHSKREGISMNQYCVYLLSKNDAVYSK</sequence>
<dbReference type="InterPro" id="IPR010985">
    <property type="entry name" value="Ribbon_hlx_hlx"/>
</dbReference>
<dbReference type="Pfam" id="PF15919">
    <property type="entry name" value="HicB_lk_antitox"/>
    <property type="match status" value="1"/>
</dbReference>
<dbReference type="AlphaFoldDB" id="A0A5M9I147"/>
<comment type="caution">
    <text evidence="2">The sequence shown here is derived from an EMBL/GenBank/DDBJ whole genome shotgun (WGS) entry which is preliminary data.</text>
</comment>
<gene>
    <name evidence="2" type="ORF">FNY66_11045</name>
</gene>